<dbReference type="SUPFAM" id="SSF54427">
    <property type="entry name" value="NTF2-like"/>
    <property type="match status" value="1"/>
</dbReference>
<organism evidence="4 5">
    <name type="scientific">Desulfonatronum thiosulfatophilum</name>
    <dbReference type="NCBI Taxonomy" id="617002"/>
    <lineage>
        <taxon>Bacteria</taxon>
        <taxon>Pseudomonadati</taxon>
        <taxon>Thermodesulfobacteriota</taxon>
        <taxon>Desulfovibrionia</taxon>
        <taxon>Desulfovibrionales</taxon>
        <taxon>Desulfonatronaceae</taxon>
        <taxon>Desulfonatronum</taxon>
    </lineage>
</organism>
<keyword evidence="2" id="KW-1133">Transmembrane helix</keyword>
<gene>
    <name evidence="4" type="ORF">SAMN05660653_02043</name>
</gene>
<proteinExistence type="predicted"/>
<evidence type="ECO:0000256" key="1">
    <source>
        <dbReference type="SAM" id="MobiDB-lite"/>
    </source>
</evidence>
<evidence type="ECO:0000259" key="3">
    <source>
        <dbReference type="SMART" id="SM00978"/>
    </source>
</evidence>
<dbReference type="EMBL" id="FMXO01000011">
    <property type="protein sequence ID" value="SDB42705.1"/>
    <property type="molecule type" value="Genomic_DNA"/>
</dbReference>
<dbReference type="InterPro" id="IPR007379">
    <property type="entry name" value="Tim44-like_dom"/>
</dbReference>
<feature type="transmembrane region" description="Helical" evidence="2">
    <location>
        <begin position="114"/>
        <end position="134"/>
    </location>
</feature>
<feature type="compositionally biased region" description="Polar residues" evidence="1">
    <location>
        <begin position="167"/>
        <end position="176"/>
    </location>
</feature>
<dbReference type="Gene3D" id="3.10.450.240">
    <property type="match status" value="1"/>
</dbReference>
<feature type="transmembrane region" description="Helical" evidence="2">
    <location>
        <begin position="6"/>
        <end position="26"/>
    </location>
</feature>
<evidence type="ECO:0000313" key="5">
    <source>
        <dbReference type="Proteomes" id="UP000198771"/>
    </source>
</evidence>
<feature type="domain" description="Tim44-like" evidence="3">
    <location>
        <begin position="191"/>
        <end position="320"/>
    </location>
</feature>
<dbReference type="PANTHER" id="PTHR41542:SF1">
    <property type="entry name" value="BLL5807 PROTEIN"/>
    <property type="match status" value="1"/>
</dbReference>
<name>A0A1G6DCX6_9BACT</name>
<feature type="transmembrane region" description="Helical" evidence="2">
    <location>
        <begin position="87"/>
        <end position="108"/>
    </location>
</feature>
<feature type="compositionally biased region" description="Low complexity" evidence="1">
    <location>
        <begin position="40"/>
        <end position="84"/>
    </location>
</feature>
<evidence type="ECO:0000256" key="2">
    <source>
        <dbReference type="SAM" id="Phobius"/>
    </source>
</evidence>
<reference evidence="4 5" key="1">
    <citation type="submission" date="2016-10" db="EMBL/GenBank/DDBJ databases">
        <authorList>
            <person name="de Groot N.N."/>
        </authorList>
    </citation>
    <scope>NUCLEOTIDE SEQUENCE [LARGE SCALE GENOMIC DNA]</scope>
    <source>
        <strain evidence="4 5">ASO4-2</strain>
    </source>
</reference>
<accession>A0A1G6DCX6</accession>
<dbReference type="SMART" id="SM00978">
    <property type="entry name" value="Tim44"/>
    <property type="match status" value="1"/>
</dbReference>
<dbReference type="InterPro" id="IPR032710">
    <property type="entry name" value="NTF2-like_dom_sf"/>
</dbReference>
<feature type="region of interest" description="Disordered" evidence="1">
    <location>
        <begin position="33"/>
        <end position="85"/>
    </location>
</feature>
<dbReference type="RefSeq" id="WP_092121001.1">
    <property type="nucleotide sequence ID" value="NZ_FMXO01000011.1"/>
</dbReference>
<dbReference type="AlphaFoldDB" id="A0A1G6DCX6"/>
<feature type="compositionally biased region" description="Polar residues" evidence="1">
    <location>
        <begin position="189"/>
        <end position="199"/>
    </location>
</feature>
<dbReference type="OrthoDB" id="5297955at2"/>
<evidence type="ECO:0000313" key="4">
    <source>
        <dbReference type="EMBL" id="SDB42705.1"/>
    </source>
</evidence>
<protein>
    <submittedName>
        <fullName evidence="4">Predicted lipid-binding transport protein, Tim44 family</fullName>
    </submittedName>
</protein>
<keyword evidence="2" id="KW-0812">Transmembrane</keyword>
<dbReference type="PANTHER" id="PTHR41542">
    <property type="entry name" value="BLL5807 PROTEIN"/>
    <property type="match status" value="1"/>
</dbReference>
<dbReference type="Proteomes" id="UP000198771">
    <property type="component" value="Unassembled WGS sequence"/>
</dbReference>
<keyword evidence="5" id="KW-1185">Reference proteome</keyword>
<keyword evidence="2" id="KW-0472">Membrane</keyword>
<dbReference type="STRING" id="617002.SAMN05660653_02043"/>
<feature type="region of interest" description="Disordered" evidence="1">
    <location>
        <begin position="148"/>
        <end position="199"/>
    </location>
</feature>
<dbReference type="Pfam" id="PF04280">
    <property type="entry name" value="Tim44"/>
    <property type="match status" value="1"/>
</dbReference>
<sequence>MSRVKTVLAFLICFLAIGGFVLAEIAEAQRLGGSRSFGSRPSQQRPAQQPAQTQREAPTQQQTQQQTQQNRQTQQQTAQQTPARSGFGGMLGGMLGGLLLGGLIGSLLTGGLGAFSGLNFLDILLFGGILYLLYRFIRSRRMAAQTAGPNLEQAPSSQVEYIHKRQSTSTTATPSSGKEKSAWDALNSEPANSTSQSLQVPEGFDTAEFLTGAKAAYSRLQTSWNNRDLDDIRNFTTREVFAEIKRQQSSAPVMGQTELLHVEASLLEVREEDGDTVCSVLFDVTLREDPLEEAKQTQEIWHFSRPSEGTGMWLLEGIQQVN</sequence>